<dbReference type="PANTHER" id="PTHR43026">
    <property type="entry name" value="2-HYDROXYACID DEHYDROGENASE HOMOLOG 1-RELATED"/>
    <property type="match status" value="1"/>
</dbReference>
<dbReference type="InterPro" id="IPR006140">
    <property type="entry name" value="D-isomer_DH_NAD-bd"/>
</dbReference>
<name>A0ABW6HNZ3_9FLAO</name>
<dbReference type="RefSeq" id="WP_379858480.1">
    <property type="nucleotide sequence ID" value="NZ_JBHZQA010000008.1"/>
</dbReference>
<accession>A0ABW6HNZ3</accession>
<evidence type="ECO:0000313" key="5">
    <source>
        <dbReference type="Proteomes" id="UP001600039"/>
    </source>
</evidence>
<feature type="domain" description="D-isomer specific 2-hydroxyacid dehydrogenase NAD-binding" evidence="3">
    <location>
        <begin position="29"/>
        <end position="106"/>
    </location>
</feature>
<dbReference type="EMBL" id="JBHZQA010000008">
    <property type="protein sequence ID" value="MFE3848748.1"/>
    <property type="molecule type" value="Genomic_DNA"/>
</dbReference>
<gene>
    <name evidence="4" type="ORF">ACFX5D_12310</name>
</gene>
<organism evidence="4 5">
    <name type="scientific">Flavobacterium fructosi</name>
    <dbReference type="NCBI Taxonomy" id="3230416"/>
    <lineage>
        <taxon>Bacteria</taxon>
        <taxon>Pseudomonadati</taxon>
        <taxon>Bacteroidota</taxon>
        <taxon>Flavobacteriia</taxon>
        <taxon>Flavobacteriales</taxon>
        <taxon>Flavobacteriaceae</taxon>
        <taxon>Flavobacterium</taxon>
    </lineage>
</organism>
<keyword evidence="5" id="KW-1185">Reference proteome</keyword>
<comment type="similarity">
    <text evidence="1">Belongs to the D-isomer specific 2-hydroxyacid dehydrogenase family.</text>
</comment>
<dbReference type="Proteomes" id="UP001600039">
    <property type="component" value="Unassembled WGS sequence"/>
</dbReference>
<dbReference type="InterPro" id="IPR036291">
    <property type="entry name" value="NAD(P)-bd_dom_sf"/>
</dbReference>
<sequence>MIIDWNHLIGSNLHGKTVGIIGTIKTGSAFAVMRKEVILINTAHGSIVNTADLLKALNYGVIAAAGLDVYEHEKEIFFKDHTGTPINDDLFLKLYAHPNVIITGHQSFLTAEALHGIASTTIANLNEWAYNSVCKNEIR</sequence>
<evidence type="ECO:0000256" key="2">
    <source>
        <dbReference type="ARBA" id="ARBA00023027"/>
    </source>
</evidence>
<dbReference type="InterPro" id="IPR058205">
    <property type="entry name" value="D-LDH-like"/>
</dbReference>
<protein>
    <submittedName>
        <fullName evidence="4">NAD(P)-dependent oxidoreductase</fullName>
    </submittedName>
</protein>
<evidence type="ECO:0000259" key="3">
    <source>
        <dbReference type="Pfam" id="PF02826"/>
    </source>
</evidence>
<evidence type="ECO:0000256" key="1">
    <source>
        <dbReference type="ARBA" id="ARBA00005854"/>
    </source>
</evidence>
<dbReference type="PANTHER" id="PTHR43026:SF1">
    <property type="entry name" value="2-HYDROXYACID DEHYDROGENASE HOMOLOG 1-RELATED"/>
    <property type="match status" value="1"/>
</dbReference>
<evidence type="ECO:0000313" key="4">
    <source>
        <dbReference type="EMBL" id="MFE3848748.1"/>
    </source>
</evidence>
<proteinExistence type="inferred from homology"/>
<dbReference type="Gene3D" id="3.40.50.720">
    <property type="entry name" value="NAD(P)-binding Rossmann-like Domain"/>
    <property type="match status" value="2"/>
</dbReference>
<comment type="caution">
    <text evidence="4">The sequence shown here is derived from an EMBL/GenBank/DDBJ whole genome shotgun (WGS) entry which is preliminary data.</text>
</comment>
<dbReference type="Pfam" id="PF02826">
    <property type="entry name" value="2-Hacid_dh_C"/>
    <property type="match status" value="1"/>
</dbReference>
<reference evidence="4 5" key="1">
    <citation type="submission" date="2024-06" db="EMBL/GenBank/DDBJ databases">
        <title>Flavobacterium spp. isolated from glacier.</title>
        <authorList>
            <person name="Han D."/>
        </authorList>
    </citation>
    <scope>NUCLEOTIDE SEQUENCE [LARGE SCALE GENOMIC DNA]</scope>
    <source>
        <strain evidence="4 5">LB3P45</strain>
    </source>
</reference>
<dbReference type="SUPFAM" id="SSF51735">
    <property type="entry name" value="NAD(P)-binding Rossmann-fold domains"/>
    <property type="match status" value="1"/>
</dbReference>
<keyword evidence="2" id="KW-0520">NAD</keyword>